<reference evidence="2" key="1">
    <citation type="submission" date="2020-05" db="EMBL/GenBank/DDBJ databases">
        <title>Phylogenomic resolution of chytrid fungi.</title>
        <authorList>
            <person name="Stajich J.E."/>
            <person name="Amses K."/>
            <person name="Simmons R."/>
            <person name="Seto K."/>
            <person name="Myers J."/>
            <person name="Bonds A."/>
            <person name="Quandt C.A."/>
            <person name="Barry K."/>
            <person name="Liu P."/>
            <person name="Grigoriev I."/>
            <person name="Longcore J.E."/>
            <person name="James T.Y."/>
        </authorList>
    </citation>
    <scope>NUCLEOTIDE SEQUENCE</scope>
    <source>
        <strain evidence="2">JEL0513</strain>
    </source>
</reference>
<evidence type="ECO:0000313" key="2">
    <source>
        <dbReference type="EMBL" id="KAJ3125303.1"/>
    </source>
</evidence>
<gene>
    <name evidence="2" type="ORF">HK100_010875</name>
</gene>
<sequence>MLPPPSPLNIQHQVPPVPPYTPPPQQQLQQPQQQQPQQMPQQQHSPQQNSSPNGQQQQHLANRRAFLSLFESVYDTASEDLPKLAASLKDQMRKSASLLQTLQASGQMIEGLVKSCFRDMQVSYGESFGAALQDLSRRIDVLENGARTRCPSCTCAAGATRGVNSGGSDKANFGSSATNSNISVHNVAGHLQPDITVNNGFKGEPMTPLPLSGGESGGGSSGDGGSGIQKQTSCKEKQDDVDLVNIIKTLVDRIEQLEKQQQKN</sequence>
<comment type="caution">
    <text evidence="2">The sequence shown here is derived from an EMBL/GenBank/DDBJ whole genome shotgun (WGS) entry which is preliminary data.</text>
</comment>
<dbReference type="EMBL" id="JADGJH010000618">
    <property type="protein sequence ID" value="KAJ3125303.1"/>
    <property type="molecule type" value="Genomic_DNA"/>
</dbReference>
<evidence type="ECO:0000313" key="3">
    <source>
        <dbReference type="Proteomes" id="UP001211907"/>
    </source>
</evidence>
<proteinExistence type="predicted"/>
<protein>
    <submittedName>
        <fullName evidence="2">Uncharacterized protein</fullName>
    </submittedName>
</protein>
<organism evidence="2 3">
    <name type="scientific">Physocladia obscura</name>
    <dbReference type="NCBI Taxonomy" id="109957"/>
    <lineage>
        <taxon>Eukaryota</taxon>
        <taxon>Fungi</taxon>
        <taxon>Fungi incertae sedis</taxon>
        <taxon>Chytridiomycota</taxon>
        <taxon>Chytridiomycota incertae sedis</taxon>
        <taxon>Chytridiomycetes</taxon>
        <taxon>Chytridiales</taxon>
        <taxon>Chytriomycetaceae</taxon>
        <taxon>Physocladia</taxon>
    </lineage>
</organism>
<keyword evidence="3" id="KW-1185">Reference proteome</keyword>
<accession>A0AAD5T256</accession>
<evidence type="ECO:0000256" key="1">
    <source>
        <dbReference type="SAM" id="MobiDB-lite"/>
    </source>
</evidence>
<dbReference type="AlphaFoldDB" id="A0AAD5T256"/>
<feature type="region of interest" description="Disordered" evidence="1">
    <location>
        <begin position="197"/>
        <end position="237"/>
    </location>
</feature>
<dbReference type="Proteomes" id="UP001211907">
    <property type="component" value="Unassembled WGS sequence"/>
</dbReference>
<feature type="compositionally biased region" description="Low complexity" evidence="1">
    <location>
        <begin position="26"/>
        <end position="58"/>
    </location>
</feature>
<feature type="region of interest" description="Disordered" evidence="1">
    <location>
        <begin position="1"/>
        <end position="59"/>
    </location>
</feature>
<name>A0AAD5T256_9FUNG</name>
<feature type="compositionally biased region" description="Gly residues" evidence="1">
    <location>
        <begin position="214"/>
        <end position="227"/>
    </location>
</feature>
<feature type="compositionally biased region" description="Pro residues" evidence="1">
    <location>
        <begin position="15"/>
        <end position="25"/>
    </location>
</feature>